<feature type="domain" description="ABC transmembrane type-1" evidence="8">
    <location>
        <begin position="92"/>
        <end position="281"/>
    </location>
</feature>
<dbReference type="InterPro" id="IPR050366">
    <property type="entry name" value="BP-dependent_transpt_permease"/>
</dbReference>
<dbReference type="EMBL" id="VUNJ01000022">
    <property type="protein sequence ID" value="MST93231.1"/>
    <property type="molecule type" value="Genomic_DNA"/>
</dbReference>
<dbReference type="SUPFAM" id="SSF161098">
    <property type="entry name" value="MetI-like"/>
    <property type="match status" value="1"/>
</dbReference>
<dbReference type="PANTHER" id="PTHR43386:SF1">
    <property type="entry name" value="D,D-DIPEPTIDE TRANSPORT SYSTEM PERMEASE PROTEIN DDPC-RELATED"/>
    <property type="match status" value="1"/>
</dbReference>
<reference evidence="9 10" key="1">
    <citation type="submission" date="2019-08" db="EMBL/GenBank/DDBJ databases">
        <title>In-depth cultivation of the pig gut microbiome towards novel bacterial diversity and tailored functional studies.</title>
        <authorList>
            <person name="Wylensek D."/>
            <person name="Hitch T.C.A."/>
            <person name="Clavel T."/>
        </authorList>
    </citation>
    <scope>NUCLEOTIDE SEQUENCE [LARGE SCALE GENOMIC DNA]</scope>
    <source>
        <strain evidence="9 10">WCA3-601-WT-6J</strain>
    </source>
</reference>
<comment type="caution">
    <text evidence="9">The sequence shown here is derived from an EMBL/GenBank/DDBJ whole genome shotgun (WGS) entry which is preliminary data.</text>
</comment>
<dbReference type="Pfam" id="PF12911">
    <property type="entry name" value="OppC_N"/>
    <property type="match status" value="1"/>
</dbReference>
<dbReference type="CDD" id="cd06261">
    <property type="entry name" value="TM_PBP2"/>
    <property type="match status" value="1"/>
</dbReference>
<feature type="transmembrane region" description="Helical" evidence="7">
    <location>
        <begin position="258"/>
        <end position="284"/>
    </location>
</feature>
<keyword evidence="6 7" id="KW-0472">Membrane</keyword>
<evidence type="ECO:0000256" key="7">
    <source>
        <dbReference type="RuleBase" id="RU363032"/>
    </source>
</evidence>
<dbReference type="PANTHER" id="PTHR43386">
    <property type="entry name" value="OLIGOPEPTIDE TRANSPORT SYSTEM PERMEASE PROTEIN APPC"/>
    <property type="match status" value="1"/>
</dbReference>
<keyword evidence="2 7" id="KW-0813">Transport</keyword>
<dbReference type="InterPro" id="IPR000515">
    <property type="entry name" value="MetI-like"/>
</dbReference>
<dbReference type="GO" id="GO:0005886">
    <property type="term" value="C:plasma membrane"/>
    <property type="evidence" value="ECO:0007669"/>
    <property type="project" value="UniProtKB-SubCell"/>
</dbReference>
<protein>
    <submittedName>
        <fullName evidence="9">ABC transporter permease</fullName>
    </submittedName>
</protein>
<dbReference type="Proteomes" id="UP000431913">
    <property type="component" value="Unassembled WGS sequence"/>
</dbReference>
<organism evidence="9 10">
    <name type="scientific">Ruthenibacterium lactatiformans</name>
    <dbReference type="NCBI Taxonomy" id="1550024"/>
    <lineage>
        <taxon>Bacteria</taxon>
        <taxon>Bacillati</taxon>
        <taxon>Bacillota</taxon>
        <taxon>Clostridia</taxon>
        <taxon>Eubacteriales</taxon>
        <taxon>Oscillospiraceae</taxon>
        <taxon>Ruthenibacterium</taxon>
    </lineage>
</organism>
<dbReference type="InterPro" id="IPR025966">
    <property type="entry name" value="OppC_N"/>
</dbReference>
<feature type="transmembrane region" description="Helical" evidence="7">
    <location>
        <begin position="30"/>
        <end position="52"/>
    </location>
</feature>
<keyword evidence="3" id="KW-1003">Cell membrane</keyword>
<evidence type="ECO:0000256" key="5">
    <source>
        <dbReference type="ARBA" id="ARBA00022989"/>
    </source>
</evidence>
<feature type="transmembrane region" description="Helical" evidence="7">
    <location>
        <begin position="94"/>
        <end position="120"/>
    </location>
</feature>
<dbReference type="InterPro" id="IPR035906">
    <property type="entry name" value="MetI-like_sf"/>
</dbReference>
<evidence type="ECO:0000256" key="1">
    <source>
        <dbReference type="ARBA" id="ARBA00004651"/>
    </source>
</evidence>
<evidence type="ECO:0000313" key="10">
    <source>
        <dbReference type="Proteomes" id="UP000431913"/>
    </source>
</evidence>
<gene>
    <name evidence="9" type="ORF">FYJ76_15050</name>
</gene>
<proteinExistence type="inferred from homology"/>
<evidence type="ECO:0000256" key="4">
    <source>
        <dbReference type="ARBA" id="ARBA00022692"/>
    </source>
</evidence>
<dbReference type="Gene3D" id="1.10.3720.10">
    <property type="entry name" value="MetI-like"/>
    <property type="match status" value="1"/>
</dbReference>
<dbReference type="PROSITE" id="PS50928">
    <property type="entry name" value="ABC_TM1"/>
    <property type="match status" value="1"/>
</dbReference>
<evidence type="ECO:0000259" key="8">
    <source>
        <dbReference type="PROSITE" id="PS50928"/>
    </source>
</evidence>
<evidence type="ECO:0000256" key="2">
    <source>
        <dbReference type="ARBA" id="ARBA00022448"/>
    </source>
</evidence>
<comment type="similarity">
    <text evidence="7">Belongs to the binding-protein-dependent transport system permease family.</text>
</comment>
<accession>A0A6I2UCW1</accession>
<dbReference type="Pfam" id="PF00528">
    <property type="entry name" value="BPD_transp_1"/>
    <property type="match status" value="1"/>
</dbReference>
<keyword evidence="5 7" id="KW-1133">Transmembrane helix</keyword>
<dbReference type="AlphaFoldDB" id="A0A6I2UCW1"/>
<evidence type="ECO:0000313" key="9">
    <source>
        <dbReference type="EMBL" id="MST93231.1"/>
    </source>
</evidence>
<evidence type="ECO:0000256" key="6">
    <source>
        <dbReference type="ARBA" id="ARBA00023136"/>
    </source>
</evidence>
<keyword evidence="4 7" id="KW-0812">Transmembrane</keyword>
<feature type="transmembrane region" description="Helical" evidence="7">
    <location>
        <begin position="209"/>
        <end position="238"/>
    </location>
</feature>
<sequence>MNPTAGQGVLKMSKKGRYKLIWKRYKRNKLAMVGMVVFLVMLLAVFGAPLYIDYDQAITQHIVDAFTAPGGEHIFGTDQFGRDLFARVIYGGRISLGAGLATVAISFVGGVVLGGVAGYFGGKVDNIIMRICDMLMAIPGTMLAMAIVAALGAGLDKLLLSLAIVQIPGSARTIRAAIMNLRNSEFIEAARCYGTRSPRIIFKHLLPNLLGPLIVTTFMSLGTVILCIAAMGYLGIGVQAPTPEWGSIISENQSNIRYYPYLGLIPGLFIMISVLSLSFIGDGLRDALDPKMKN</sequence>
<dbReference type="GO" id="GO:0055085">
    <property type="term" value="P:transmembrane transport"/>
    <property type="evidence" value="ECO:0007669"/>
    <property type="project" value="InterPro"/>
</dbReference>
<comment type="subcellular location">
    <subcellularLocation>
        <location evidence="1 7">Cell membrane</location>
        <topology evidence="1 7">Multi-pass membrane protein</topology>
    </subcellularLocation>
</comment>
<name>A0A6I2UCW1_9FIRM</name>
<feature type="transmembrane region" description="Helical" evidence="7">
    <location>
        <begin position="132"/>
        <end position="152"/>
    </location>
</feature>
<evidence type="ECO:0000256" key="3">
    <source>
        <dbReference type="ARBA" id="ARBA00022475"/>
    </source>
</evidence>